<evidence type="ECO:0000256" key="2">
    <source>
        <dbReference type="ARBA" id="ARBA00022692"/>
    </source>
</evidence>
<keyword evidence="2 5" id="KW-0812">Transmembrane</keyword>
<dbReference type="Gene3D" id="1.20.120.550">
    <property type="entry name" value="Membrane associated eicosanoid/glutathione metabolism-like domain"/>
    <property type="match status" value="1"/>
</dbReference>
<dbReference type="InterPro" id="IPR023352">
    <property type="entry name" value="MAPEG-like_dom_sf"/>
</dbReference>
<organism evidence="6 7">
    <name type="scientific">Dyella kyungheensis</name>
    <dbReference type="NCBI Taxonomy" id="1242174"/>
    <lineage>
        <taxon>Bacteria</taxon>
        <taxon>Pseudomonadati</taxon>
        <taxon>Pseudomonadota</taxon>
        <taxon>Gammaproteobacteria</taxon>
        <taxon>Lysobacterales</taxon>
        <taxon>Rhodanobacteraceae</taxon>
        <taxon>Dyella</taxon>
    </lineage>
</organism>
<dbReference type="InterPro" id="IPR001129">
    <property type="entry name" value="Membr-assoc_MAPEG"/>
</dbReference>
<dbReference type="PANTHER" id="PTHR35371">
    <property type="entry name" value="INNER MEMBRANE PROTEIN"/>
    <property type="match status" value="1"/>
</dbReference>
<feature type="transmembrane region" description="Helical" evidence="5">
    <location>
        <begin position="6"/>
        <end position="26"/>
    </location>
</feature>
<evidence type="ECO:0000313" key="7">
    <source>
        <dbReference type="Proteomes" id="UP001430065"/>
    </source>
</evidence>
<reference evidence="6 7" key="1">
    <citation type="submission" date="2020-10" db="EMBL/GenBank/DDBJ databases">
        <title>Phylogeny of dyella-like bacteria.</title>
        <authorList>
            <person name="Fu J."/>
        </authorList>
    </citation>
    <scope>NUCLEOTIDE SEQUENCE [LARGE SCALE GENOMIC DNA]</scope>
    <source>
        <strain evidence="6 7">THG-B117</strain>
    </source>
</reference>
<dbReference type="Pfam" id="PF01124">
    <property type="entry name" value="MAPEG"/>
    <property type="match status" value="1"/>
</dbReference>
<dbReference type="Proteomes" id="UP001430065">
    <property type="component" value="Unassembled WGS sequence"/>
</dbReference>
<dbReference type="EMBL" id="JADIKC010000003">
    <property type="protein sequence ID" value="MBM7121129.1"/>
    <property type="molecule type" value="Genomic_DNA"/>
</dbReference>
<feature type="transmembrane region" description="Helical" evidence="5">
    <location>
        <begin position="63"/>
        <end position="91"/>
    </location>
</feature>
<evidence type="ECO:0000256" key="4">
    <source>
        <dbReference type="ARBA" id="ARBA00023136"/>
    </source>
</evidence>
<dbReference type="SUPFAM" id="SSF161084">
    <property type="entry name" value="MAPEG domain-like"/>
    <property type="match status" value="1"/>
</dbReference>
<sequence>MSVELQMLAWSILLGVVYVLLAVTLATRQRGLSWNAGNRTGEVALTGAADRAGRASRNFLETFPFFAAAVLAVLVGQCANTTTALGAQLYFWARVVYLPVYVVGIPYLRTLVWVVSLAGLLMVLSGVFCSH</sequence>
<dbReference type="RefSeq" id="WP_204635542.1">
    <property type="nucleotide sequence ID" value="NZ_CP183983.1"/>
</dbReference>
<protein>
    <submittedName>
        <fullName evidence="6">MAPEG family protein</fullName>
    </submittedName>
</protein>
<keyword evidence="7" id="KW-1185">Reference proteome</keyword>
<gene>
    <name evidence="6" type="ORF">ISP20_08135</name>
</gene>
<evidence type="ECO:0000256" key="5">
    <source>
        <dbReference type="SAM" id="Phobius"/>
    </source>
</evidence>
<accession>A0ABS2JRD5</accession>
<comment type="subcellular location">
    <subcellularLocation>
        <location evidence="1">Membrane</location>
    </subcellularLocation>
</comment>
<evidence type="ECO:0000313" key="6">
    <source>
        <dbReference type="EMBL" id="MBM7121129.1"/>
    </source>
</evidence>
<evidence type="ECO:0000256" key="3">
    <source>
        <dbReference type="ARBA" id="ARBA00022989"/>
    </source>
</evidence>
<keyword evidence="3 5" id="KW-1133">Transmembrane helix</keyword>
<comment type="caution">
    <text evidence="6">The sequence shown here is derived from an EMBL/GenBank/DDBJ whole genome shotgun (WGS) entry which is preliminary data.</text>
</comment>
<keyword evidence="4 5" id="KW-0472">Membrane</keyword>
<name>A0ABS2JRD5_9GAMM</name>
<dbReference type="PANTHER" id="PTHR35371:SF1">
    <property type="entry name" value="BLR7753 PROTEIN"/>
    <property type="match status" value="1"/>
</dbReference>
<evidence type="ECO:0000256" key="1">
    <source>
        <dbReference type="ARBA" id="ARBA00004370"/>
    </source>
</evidence>
<feature type="transmembrane region" description="Helical" evidence="5">
    <location>
        <begin position="111"/>
        <end position="129"/>
    </location>
</feature>
<proteinExistence type="predicted"/>